<evidence type="ECO:0000313" key="10">
    <source>
        <dbReference type="Proteomes" id="UP001165082"/>
    </source>
</evidence>
<feature type="non-terminal residue" evidence="9">
    <location>
        <position position="1"/>
    </location>
</feature>
<evidence type="ECO:0000313" key="9">
    <source>
        <dbReference type="EMBL" id="GMI04324.1"/>
    </source>
</evidence>
<dbReference type="InterPro" id="IPR038765">
    <property type="entry name" value="Papain-like_cys_pep_sf"/>
</dbReference>
<evidence type="ECO:0000259" key="8">
    <source>
        <dbReference type="PROSITE" id="PS50600"/>
    </source>
</evidence>
<name>A0A9W7F867_9STRA</name>
<protein>
    <recommendedName>
        <fullName evidence="11">Ubiquitin-like protease family profile domain-containing protein</fullName>
    </recommendedName>
</protein>
<dbReference type="AlphaFoldDB" id="A0A9W7F867"/>
<dbReference type="GO" id="GO:0003677">
    <property type="term" value="F:DNA binding"/>
    <property type="evidence" value="ECO:0007669"/>
    <property type="project" value="UniProtKB-UniRule"/>
</dbReference>
<dbReference type="SMART" id="SM00398">
    <property type="entry name" value="HMG"/>
    <property type="match status" value="1"/>
</dbReference>
<evidence type="ECO:0000256" key="5">
    <source>
        <dbReference type="PROSITE-ProRule" id="PRU00267"/>
    </source>
</evidence>
<dbReference type="GO" id="GO:0006508">
    <property type="term" value="P:proteolysis"/>
    <property type="evidence" value="ECO:0007669"/>
    <property type="project" value="UniProtKB-KW"/>
</dbReference>
<dbReference type="Gene3D" id="1.10.30.10">
    <property type="entry name" value="High mobility group box domain"/>
    <property type="match status" value="1"/>
</dbReference>
<keyword evidence="2" id="KW-0645">Protease</keyword>
<dbReference type="InterPro" id="IPR003653">
    <property type="entry name" value="Peptidase_C48_C"/>
</dbReference>
<keyword evidence="3" id="KW-0378">Hydrolase</keyword>
<feature type="domain" description="HMG box" evidence="7">
    <location>
        <begin position="5"/>
        <end position="73"/>
    </location>
</feature>
<feature type="non-terminal residue" evidence="9">
    <location>
        <position position="613"/>
    </location>
</feature>
<dbReference type="InterPro" id="IPR009071">
    <property type="entry name" value="HMG_box_dom"/>
</dbReference>
<dbReference type="CDD" id="cd00084">
    <property type="entry name" value="HMG-box_SF"/>
    <property type="match status" value="1"/>
</dbReference>
<sequence length="613" mass="70404">ATINPTNASNAYILYNAETRKTVKDANPNESNGEISKICSSMWKALSSVERALYTKKQNNDMKRFEAEYKAASENLLNGLKKISTIVPITPSPTVSDSSHSRVSRSPRKRICIPTQRWMNYAENIKNIKKGKNDIVVAEKKVTEDVKKLKNDIAVAEKKVTEEVASSAILQDWNHPKKPFSKKHGFSIKRIPGDGDCFYNCIVKCLDSDEKYKEEMKSEFSEMGEEGLTVKFMRKIVASKLTEVQLDIYKSSAIACPEDRLLDFVRVDDTKGEGGDAVDSPMDTSMSPRDQRSAERKRKRLSSSHVRTLEELRDYAEREGKEYGTFSCLWADDFAIEVIAKYLRLDILDLTKNEEELVKQGLEENEGTESDVVASLNGDSVVRENLWTLRPEEWLSDEVIHFFFSCLQERDKEACESTGGNRKRSWFFKSFFFKKLLDRGRYKYKNVEKWSKNVPGKDIFELNSIYWPVNIDNWHWIMLKADMKTKVITYYDSFRRPDEKGFLEATLRYFKDEWKAKHKPGKFPEEEWTLMETPDDYPRQLNGFDCGVFTCAGADFISAGKKPEFNAEDAAKMRKIITLEILKRREEEAAGPPALTPAATLEILKRQEEEAAG</sequence>
<dbReference type="Pfam" id="PF02902">
    <property type="entry name" value="Peptidase_C48"/>
    <property type="match status" value="1"/>
</dbReference>
<comment type="caution">
    <text evidence="9">The sequence shown here is derived from an EMBL/GenBank/DDBJ whole genome shotgun (WGS) entry which is preliminary data.</text>
</comment>
<dbReference type="InterPro" id="IPR036910">
    <property type="entry name" value="HMG_box_dom_sf"/>
</dbReference>
<evidence type="ECO:0000256" key="1">
    <source>
        <dbReference type="ARBA" id="ARBA00005234"/>
    </source>
</evidence>
<dbReference type="GO" id="GO:0016929">
    <property type="term" value="F:deSUMOylase activity"/>
    <property type="evidence" value="ECO:0007669"/>
    <property type="project" value="TreeGrafter"/>
</dbReference>
<feature type="region of interest" description="Disordered" evidence="6">
    <location>
        <begin position="273"/>
        <end position="302"/>
    </location>
</feature>
<accession>A0A9W7F867</accession>
<evidence type="ECO:0000256" key="2">
    <source>
        <dbReference type="ARBA" id="ARBA00022670"/>
    </source>
</evidence>
<dbReference type="OrthoDB" id="76387at2759"/>
<dbReference type="GO" id="GO:0016926">
    <property type="term" value="P:protein desumoylation"/>
    <property type="evidence" value="ECO:0007669"/>
    <property type="project" value="TreeGrafter"/>
</dbReference>
<evidence type="ECO:0000256" key="4">
    <source>
        <dbReference type="ARBA" id="ARBA00022807"/>
    </source>
</evidence>
<evidence type="ECO:0008006" key="11">
    <source>
        <dbReference type="Google" id="ProtNLM"/>
    </source>
</evidence>
<dbReference type="Gene3D" id="3.40.395.10">
    <property type="entry name" value="Adenoviral Proteinase, Chain A"/>
    <property type="match status" value="1"/>
</dbReference>
<dbReference type="PANTHER" id="PTHR12606:SF1">
    <property type="entry name" value="UBIQUITIN-LIKE-SPECIFIC PROTEASE 1A"/>
    <property type="match status" value="1"/>
</dbReference>
<dbReference type="SUPFAM" id="SSF47095">
    <property type="entry name" value="HMG-box"/>
    <property type="match status" value="1"/>
</dbReference>
<dbReference type="SUPFAM" id="SSF54001">
    <property type="entry name" value="Cysteine proteinases"/>
    <property type="match status" value="1"/>
</dbReference>
<reference evidence="9" key="1">
    <citation type="submission" date="2022-07" db="EMBL/GenBank/DDBJ databases">
        <title>Genome analysis of Parmales, a sister group of diatoms, reveals the evolutionary specialization of diatoms from phago-mixotrophs to photoautotrophs.</title>
        <authorList>
            <person name="Ban H."/>
            <person name="Sato S."/>
            <person name="Yoshikawa S."/>
            <person name="Kazumasa Y."/>
            <person name="Nakamura Y."/>
            <person name="Ichinomiya M."/>
            <person name="Saitoh K."/>
            <person name="Sato N."/>
            <person name="Blanc-Mathieu R."/>
            <person name="Endo H."/>
            <person name="Kuwata A."/>
            <person name="Ogata H."/>
        </authorList>
    </citation>
    <scope>NUCLEOTIDE SEQUENCE</scope>
</reference>
<organism evidence="9 10">
    <name type="scientific">Triparma retinervis</name>
    <dbReference type="NCBI Taxonomy" id="2557542"/>
    <lineage>
        <taxon>Eukaryota</taxon>
        <taxon>Sar</taxon>
        <taxon>Stramenopiles</taxon>
        <taxon>Ochrophyta</taxon>
        <taxon>Bolidophyceae</taxon>
        <taxon>Parmales</taxon>
        <taxon>Triparmaceae</taxon>
        <taxon>Triparma</taxon>
    </lineage>
</organism>
<evidence type="ECO:0000256" key="6">
    <source>
        <dbReference type="SAM" id="MobiDB-lite"/>
    </source>
</evidence>
<dbReference type="GO" id="GO:0005634">
    <property type="term" value="C:nucleus"/>
    <property type="evidence" value="ECO:0007669"/>
    <property type="project" value="UniProtKB-UniRule"/>
</dbReference>
<feature type="domain" description="Ubiquitin-like protease family profile" evidence="8">
    <location>
        <begin position="379"/>
        <end position="557"/>
    </location>
</feature>
<dbReference type="Pfam" id="PF00505">
    <property type="entry name" value="HMG_box"/>
    <property type="match status" value="1"/>
</dbReference>
<dbReference type="PROSITE" id="PS50118">
    <property type="entry name" value="HMG_BOX_2"/>
    <property type="match status" value="1"/>
</dbReference>
<keyword evidence="10" id="KW-1185">Reference proteome</keyword>
<proteinExistence type="inferred from homology"/>
<evidence type="ECO:0000259" key="7">
    <source>
        <dbReference type="PROSITE" id="PS50118"/>
    </source>
</evidence>
<dbReference type="PANTHER" id="PTHR12606">
    <property type="entry name" value="SENTRIN/SUMO-SPECIFIC PROTEASE"/>
    <property type="match status" value="1"/>
</dbReference>
<feature type="DNA-binding region" description="HMG box" evidence="5">
    <location>
        <begin position="5"/>
        <end position="73"/>
    </location>
</feature>
<dbReference type="PROSITE" id="PS50600">
    <property type="entry name" value="ULP_PROTEASE"/>
    <property type="match status" value="1"/>
</dbReference>
<gene>
    <name evidence="9" type="ORF">TrRE_jg9536</name>
</gene>
<evidence type="ECO:0000256" key="3">
    <source>
        <dbReference type="ARBA" id="ARBA00022801"/>
    </source>
</evidence>
<dbReference type="Proteomes" id="UP001165082">
    <property type="component" value="Unassembled WGS sequence"/>
</dbReference>
<comment type="similarity">
    <text evidence="1">Belongs to the peptidase C48 family.</text>
</comment>
<dbReference type="EMBL" id="BRXZ01000071">
    <property type="protein sequence ID" value="GMI04324.1"/>
    <property type="molecule type" value="Genomic_DNA"/>
</dbReference>
<keyword evidence="5" id="KW-0238">DNA-binding</keyword>
<keyword evidence="5" id="KW-0539">Nucleus</keyword>
<keyword evidence="4" id="KW-0788">Thiol protease</keyword>